<dbReference type="PANTHER" id="PTHR47053">
    <property type="entry name" value="MUREIN DD-ENDOPEPTIDASE MEPH-RELATED"/>
    <property type="match status" value="1"/>
</dbReference>
<dbReference type="Pfam" id="PF00877">
    <property type="entry name" value="NLPC_P60"/>
    <property type="match status" value="1"/>
</dbReference>
<dbReference type="InterPro" id="IPR000064">
    <property type="entry name" value="NLP_P60_dom"/>
</dbReference>
<feature type="domain" description="NlpC/P60" evidence="6">
    <location>
        <begin position="237"/>
        <end position="379"/>
    </location>
</feature>
<gene>
    <name evidence="7" type="ORF">VRU49_00345</name>
</gene>
<organism evidence="7 8">
    <name type="scientific">Pedobacter flavus</name>
    <dbReference type="NCBI Taxonomy" id="3113906"/>
    <lineage>
        <taxon>Bacteria</taxon>
        <taxon>Pseudomonadati</taxon>
        <taxon>Bacteroidota</taxon>
        <taxon>Sphingobacteriia</taxon>
        <taxon>Sphingobacteriales</taxon>
        <taxon>Sphingobacteriaceae</taxon>
        <taxon>Pedobacter</taxon>
    </lineage>
</organism>
<evidence type="ECO:0000256" key="5">
    <source>
        <dbReference type="SAM" id="SignalP"/>
    </source>
</evidence>
<evidence type="ECO:0000313" key="7">
    <source>
        <dbReference type="EMBL" id="MEE1883853.1"/>
    </source>
</evidence>
<sequence>MKKSLFFLFFFISASVLKAQNLDTASLNATFSKVKKEKAPDKRSVHFVLSYKKDTAIIESSSEEALKAFNMQFKAANNPKIKKILLPDANLKGKIYGVANLSVANNRLNPAHSAELVTQILMGTPVEVLKKQSGFFYVRTPEGYLSWVDGAAIKDMTLEELQAWKAAEKIIISADYGHVYSEPNKESARVSDLVSGNILKNIGESGTFIKVEFPDKRMGYVEKNKTESYKNWLSKGLPNAGNILNSANKFIGVPYLWGGTSIKGMDCSGFTKTAFFLNGIILPRDASQQVLVGTPVEVITANNFDVVKAVKNLLPGDLLFFAGSKKPGSLEGRVTHVAIYMGDGKMIQSAGMVKISSLYPNDPTYDTAVSNIVSAKRVLNNVGKPEITKVENHGWYK</sequence>
<evidence type="ECO:0000256" key="1">
    <source>
        <dbReference type="ARBA" id="ARBA00007074"/>
    </source>
</evidence>
<dbReference type="Proteomes" id="UP001337681">
    <property type="component" value="Unassembled WGS sequence"/>
</dbReference>
<proteinExistence type="inferred from homology"/>
<comment type="caution">
    <text evidence="7">The sequence shown here is derived from an EMBL/GenBank/DDBJ whole genome shotgun (WGS) entry which is preliminary data.</text>
</comment>
<keyword evidence="8" id="KW-1185">Reference proteome</keyword>
<name>A0ABU7GYI9_9SPHI</name>
<evidence type="ECO:0000259" key="6">
    <source>
        <dbReference type="PROSITE" id="PS51935"/>
    </source>
</evidence>
<evidence type="ECO:0000256" key="4">
    <source>
        <dbReference type="ARBA" id="ARBA00022807"/>
    </source>
</evidence>
<comment type="similarity">
    <text evidence="1">Belongs to the peptidase C40 family.</text>
</comment>
<dbReference type="InterPro" id="IPR003646">
    <property type="entry name" value="SH3-like_bac-type"/>
</dbReference>
<keyword evidence="2" id="KW-0645">Protease</keyword>
<evidence type="ECO:0000313" key="8">
    <source>
        <dbReference type="Proteomes" id="UP001337681"/>
    </source>
</evidence>
<dbReference type="SUPFAM" id="SSF54001">
    <property type="entry name" value="Cysteine proteinases"/>
    <property type="match status" value="1"/>
</dbReference>
<dbReference type="PROSITE" id="PS51935">
    <property type="entry name" value="NLPC_P60"/>
    <property type="match status" value="1"/>
</dbReference>
<dbReference type="InterPro" id="IPR038765">
    <property type="entry name" value="Papain-like_cys_pep_sf"/>
</dbReference>
<evidence type="ECO:0000256" key="2">
    <source>
        <dbReference type="ARBA" id="ARBA00022670"/>
    </source>
</evidence>
<keyword evidence="3" id="KW-0378">Hydrolase</keyword>
<accession>A0ABU7GYI9</accession>
<dbReference type="InterPro" id="IPR051202">
    <property type="entry name" value="Peptidase_C40"/>
</dbReference>
<evidence type="ECO:0000256" key="3">
    <source>
        <dbReference type="ARBA" id="ARBA00022801"/>
    </source>
</evidence>
<feature type="signal peptide" evidence="5">
    <location>
        <begin position="1"/>
        <end position="19"/>
    </location>
</feature>
<dbReference type="PANTHER" id="PTHR47053:SF1">
    <property type="entry name" value="MUREIN DD-ENDOPEPTIDASE MEPH-RELATED"/>
    <property type="match status" value="1"/>
</dbReference>
<dbReference type="Pfam" id="PF08239">
    <property type="entry name" value="SH3_3"/>
    <property type="match status" value="1"/>
</dbReference>
<protein>
    <submittedName>
        <fullName evidence="7">SH3 domain-containing C40 family peptidase</fullName>
    </submittedName>
</protein>
<dbReference type="RefSeq" id="WP_330144778.1">
    <property type="nucleotide sequence ID" value="NZ_JAZDQU010000001.1"/>
</dbReference>
<dbReference type="EMBL" id="JAZDQU010000001">
    <property type="protein sequence ID" value="MEE1883853.1"/>
    <property type="molecule type" value="Genomic_DNA"/>
</dbReference>
<dbReference type="Gene3D" id="2.30.30.40">
    <property type="entry name" value="SH3 Domains"/>
    <property type="match status" value="2"/>
</dbReference>
<keyword evidence="4" id="KW-0788">Thiol protease</keyword>
<feature type="chain" id="PRO_5046473207" evidence="5">
    <location>
        <begin position="20"/>
        <end position="397"/>
    </location>
</feature>
<reference evidence="7 8" key="1">
    <citation type="submission" date="2024-01" db="EMBL/GenBank/DDBJ databases">
        <title>Pedobacter sp. nov., isolated from oil-contaminated soil.</title>
        <authorList>
            <person name="Le N.T.T."/>
        </authorList>
    </citation>
    <scope>NUCLEOTIDE SEQUENCE [LARGE SCALE GENOMIC DNA]</scope>
    <source>
        <strain evidence="7 8">VNH31</strain>
    </source>
</reference>
<keyword evidence="5" id="KW-0732">Signal</keyword>
<dbReference type="Gene3D" id="3.90.1720.10">
    <property type="entry name" value="endopeptidase domain like (from Nostoc punctiforme)"/>
    <property type="match status" value="1"/>
</dbReference>